<dbReference type="Proteomes" id="UP000176512">
    <property type="component" value="Unassembled WGS sequence"/>
</dbReference>
<accession>A0A1G1YQR1</accession>
<gene>
    <name evidence="2" type="ORF">A3A24_02400</name>
</gene>
<dbReference type="AlphaFoldDB" id="A0A1G1YQR1"/>
<protein>
    <recommendedName>
        <fullName evidence="1">AAA+ ATPase domain-containing protein</fullName>
    </recommendedName>
</protein>
<proteinExistence type="predicted"/>
<organism evidence="2 3">
    <name type="scientific">Candidatus Buchananbacteria bacterium RIFCSPLOWO2_01_FULL_46_12</name>
    <dbReference type="NCBI Taxonomy" id="1797546"/>
    <lineage>
        <taxon>Bacteria</taxon>
        <taxon>Candidatus Buchananiibacteriota</taxon>
    </lineage>
</organism>
<dbReference type="PANTHER" id="PTHR43566:SF1">
    <property type="entry name" value="AAA+ ATPASE DOMAIN-CONTAINING PROTEIN"/>
    <property type="match status" value="1"/>
</dbReference>
<name>A0A1G1YQR1_9BACT</name>
<evidence type="ECO:0000259" key="1">
    <source>
        <dbReference type="SMART" id="SM00382"/>
    </source>
</evidence>
<dbReference type="InterPro" id="IPR025420">
    <property type="entry name" value="DUF4143"/>
</dbReference>
<reference evidence="2 3" key="1">
    <citation type="journal article" date="2016" name="Nat. Commun.">
        <title>Thousands of microbial genomes shed light on interconnected biogeochemical processes in an aquifer system.</title>
        <authorList>
            <person name="Anantharaman K."/>
            <person name="Brown C.T."/>
            <person name="Hug L.A."/>
            <person name="Sharon I."/>
            <person name="Castelle C.J."/>
            <person name="Probst A.J."/>
            <person name="Thomas B.C."/>
            <person name="Singh A."/>
            <person name="Wilkins M.J."/>
            <person name="Karaoz U."/>
            <person name="Brodie E.L."/>
            <person name="Williams K.H."/>
            <person name="Hubbard S.S."/>
            <person name="Banfield J.F."/>
        </authorList>
    </citation>
    <scope>NUCLEOTIDE SEQUENCE [LARGE SCALE GENOMIC DNA]</scope>
</reference>
<dbReference type="Pfam" id="PF13635">
    <property type="entry name" value="DUF4143"/>
    <property type="match status" value="1"/>
</dbReference>
<dbReference type="EMBL" id="MHIP01000027">
    <property type="protein sequence ID" value="OGY54695.1"/>
    <property type="molecule type" value="Genomic_DNA"/>
</dbReference>
<feature type="domain" description="AAA+ ATPase" evidence="1">
    <location>
        <begin position="14"/>
        <end position="132"/>
    </location>
</feature>
<dbReference type="InterPro" id="IPR027417">
    <property type="entry name" value="P-loop_NTPase"/>
</dbReference>
<comment type="caution">
    <text evidence="2">The sequence shown here is derived from an EMBL/GenBank/DDBJ whole genome shotgun (WGS) entry which is preliminary data.</text>
</comment>
<dbReference type="InterPro" id="IPR041682">
    <property type="entry name" value="AAA_14"/>
</dbReference>
<sequence>MIKRYYDIQKLIQKGKALIIYGPRRSGKTTLLVDFLKHTKLKYKLDSGDNIQLQELLGSDDVQRILEYAEGYDLIAIDEAQQIASIGRGLKILVDHLPQLAVIATGSSSFDLSQQVGEPLTGRKKTVILFPVAQMELTPQYNAFELKQKLEEFLIFGSYPEVITARSRKEKIRILTELVNSYLLKDVLSIERIKGSKQLLNMLKLLAFQIGSEVSLNELATAVHLDVKTVGRYLDILERGFVLKRLGGFSRNLRKEVYQKAKYYFLDTGVRNALIAQFNPLASRNDVGALFENFVLMERWKCNEYKERVGTSYFWRTYDGQEIDLVEERGGKLLGYEIKWSATSSPKVPKDWHTTYSNASFKLITRSSYLLFMGIS</sequence>
<dbReference type="SMART" id="SM00382">
    <property type="entry name" value="AAA"/>
    <property type="match status" value="1"/>
</dbReference>
<evidence type="ECO:0000313" key="2">
    <source>
        <dbReference type="EMBL" id="OGY54695.1"/>
    </source>
</evidence>
<evidence type="ECO:0000313" key="3">
    <source>
        <dbReference type="Proteomes" id="UP000176512"/>
    </source>
</evidence>
<dbReference type="Gene3D" id="3.40.50.300">
    <property type="entry name" value="P-loop containing nucleotide triphosphate hydrolases"/>
    <property type="match status" value="1"/>
</dbReference>
<dbReference type="Pfam" id="PF13173">
    <property type="entry name" value="AAA_14"/>
    <property type="match status" value="1"/>
</dbReference>
<dbReference type="InterPro" id="IPR003593">
    <property type="entry name" value="AAA+_ATPase"/>
</dbReference>
<dbReference type="PANTHER" id="PTHR43566">
    <property type="entry name" value="CONSERVED PROTEIN"/>
    <property type="match status" value="1"/>
</dbReference>
<dbReference type="SUPFAM" id="SSF52540">
    <property type="entry name" value="P-loop containing nucleoside triphosphate hydrolases"/>
    <property type="match status" value="1"/>
</dbReference>